<feature type="compositionally biased region" description="Low complexity" evidence="2">
    <location>
        <begin position="161"/>
        <end position="178"/>
    </location>
</feature>
<keyword evidence="4" id="KW-1185">Reference proteome</keyword>
<feature type="compositionally biased region" description="Basic and acidic residues" evidence="2">
    <location>
        <begin position="102"/>
        <end position="115"/>
    </location>
</feature>
<sequence>MGGGRARGGRARERARHDGTRDAVSPVAAIDPAREGDDDDDDDDASVAVGGRTKKSLTFVSETDRPTPDARTTATATATASSPEMPRTPSPPKPTAANHPAADADARVRERRDDELLPSIRPLGEEADSPRSIDASPPPASSRAHSQSTPTTPQSHEKLLGASGRRANARANATTAGSPAPPSPLRLTPINAVSQFRKSLAALRALGVDVDGLAAATDDVDVDAHVVAMRTPRSCENEEQETAQMEILLSERSRHRASAQRLERENELLADRVRVLEERVDELGGEDAFAITEEEMRALDFELEGARREAETSREERAVLTEAAAAAARRAEATAAAAAAAERRASELERELEARGAADVRAFVRGVFRNVLDAGGEGEEKKSASILTKTKTTKRGGGGAARRSSAFNACLVVLVAFAIALTGRLHTSEQQRAVVGTYATCAPPPAVVESPFGVVAATTPATACDCDAPLASRPAHSPPPPRPPVAASPVVEASAEEEEAAAEAEEVDRSTPPWAWAPPPSGSPSPAEDDDLAAAAPPPPPSPPVDADAIDAEARAEAALRKYARVDFVGGFATLSGRDQRIDATTKASASGSVGLFRADAYDDDDGDDATFEDVLKSGWDLWRRSGASDRRVRVKAAARRAETALESSKETRDGARESARRWEAAAAAAGARGAATVAERQRLTFEASERAAEASSARRRYKESRAKAVSAVRALEVEMRALAG</sequence>
<protein>
    <submittedName>
        <fullName evidence="3">Predicted protein</fullName>
    </submittedName>
</protein>
<name>C1MI71_MICPC</name>
<feature type="compositionally biased region" description="Low complexity" evidence="2">
    <location>
        <begin position="69"/>
        <end position="80"/>
    </location>
</feature>
<dbReference type="AlphaFoldDB" id="C1MI71"/>
<dbReference type="Proteomes" id="UP000001876">
    <property type="component" value="Unassembled WGS sequence"/>
</dbReference>
<proteinExistence type="predicted"/>
<evidence type="ECO:0000256" key="2">
    <source>
        <dbReference type="SAM" id="MobiDB-lite"/>
    </source>
</evidence>
<feature type="region of interest" description="Disordered" evidence="2">
    <location>
        <begin position="472"/>
        <end position="547"/>
    </location>
</feature>
<accession>C1MI71</accession>
<feature type="region of interest" description="Disordered" evidence="2">
    <location>
        <begin position="643"/>
        <end position="662"/>
    </location>
</feature>
<feature type="coiled-coil region" evidence="1">
    <location>
        <begin position="245"/>
        <end position="358"/>
    </location>
</feature>
<dbReference type="KEGG" id="mpp:MICPUCDRAFT_50460"/>
<reference evidence="3 4" key="1">
    <citation type="journal article" date="2009" name="Science">
        <title>Green evolution and dynamic adaptations revealed by genomes of the marine picoeukaryotes Micromonas.</title>
        <authorList>
            <person name="Worden A.Z."/>
            <person name="Lee J.H."/>
            <person name="Mock T."/>
            <person name="Rouze P."/>
            <person name="Simmons M.P."/>
            <person name="Aerts A.L."/>
            <person name="Allen A.E."/>
            <person name="Cuvelier M.L."/>
            <person name="Derelle E."/>
            <person name="Everett M.V."/>
            <person name="Foulon E."/>
            <person name="Grimwood J."/>
            <person name="Gundlach H."/>
            <person name="Henrissat B."/>
            <person name="Napoli C."/>
            <person name="McDonald S.M."/>
            <person name="Parker M.S."/>
            <person name="Rombauts S."/>
            <person name="Salamov A."/>
            <person name="Von Dassow P."/>
            <person name="Badger J.H."/>
            <person name="Coutinho P.M."/>
            <person name="Demir E."/>
            <person name="Dubchak I."/>
            <person name="Gentemann C."/>
            <person name="Eikrem W."/>
            <person name="Gready J.E."/>
            <person name="John U."/>
            <person name="Lanier W."/>
            <person name="Lindquist E.A."/>
            <person name="Lucas S."/>
            <person name="Mayer K.F."/>
            <person name="Moreau H."/>
            <person name="Not F."/>
            <person name="Otillar R."/>
            <person name="Panaud O."/>
            <person name="Pangilinan J."/>
            <person name="Paulsen I."/>
            <person name="Piegu B."/>
            <person name="Poliakov A."/>
            <person name="Robbens S."/>
            <person name="Schmutz J."/>
            <person name="Toulza E."/>
            <person name="Wyss T."/>
            <person name="Zelensky A."/>
            <person name="Zhou K."/>
            <person name="Armbrust E.V."/>
            <person name="Bhattacharya D."/>
            <person name="Goodenough U.W."/>
            <person name="Van de Peer Y."/>
            <person name="Grigoriev I.V."/>
        </authorList>
    </citation>
    <scope>NUCLEOTIDE SEQUENCE [LARGE SCALE GENOMIC DNA]</scope>
    <source>
        <strain evidence="3 4">CCMP1545</strain>
    </source>
</reference>
<evidence type="ECO:0000313" key="4">
    <source>
        <dbReference type="Proteomes" id="UP000001876"/>
    </source>
</evidence>
<feature type="region of interest" description="Disordered" evidence="2">
    <location>
        <begin position="687"/>
        <end position="707"/>
    </location>
</feature>
<feature type="compositionally biased region" description="Basic and acidic residues" evidence="2">
    <location>
        <begin position="10"/>
        <end position="21"/>
    </location>
</feature>
<dbReference type="EMBL" id="GG663735">
    <property type="protein sequence ID" value="EEH60870.1"/>
    <property type="molecule type" value="Genomic_DNA"/>
</dbReference>
<evidence type="ECO:0000256" key="1">
    <source>
        <dbReference type="SAM" id="Coils"/>
    </source>
</evidence>
<feature type="compositionally biased region" description="Acidic residues" evidence="2">
    <location>
        <begin position="494"/>
        <end position="506"/>
    </location>
</feature>
<feature type="compositionally biased region" description="Acidic residues" evidence="2">
    <location>
        <begin position="36"/>
        <end position="45"/>
    </location>
</feature>
<feature type="region of interest" description="Disordered" evidence="2">
    <location>
        <begin position="1"/>
        <end position="186"/>
    </location>
</feature>
<keyword evidence="1" id="KW-0175">Coiled coil</keyword>
<feature type="compositionally biased region" description="Low complexity" evidence="2">
    <location>
        <begin position="130"/>
        <end position="148"/>
    </location>
</feature>
<dbReference type="GeneID" id="9680821"/>
<organism evidence="4">
    <name type="scientific">Micromonas pusilla (strain CCMP1545)</name>
    <name type="common">Picoplanktonic green alga</name>
    <dbReference type="NCBI Taxonomy" id="564608"/>
    <lineage>
        <taxon>Eukaryota</taxon>
        <taxon>Viridiplantae</taxon>
        <taxon>Chlorophyta</taxon>
        <taxon>Mamiellophyceae</taxon>
        <taxon>Mamiellales</taxon>
        <taxon>Mamiellaceae</taxon>
        <taxon>Micromonas</taxon>
    </lineage>
</organism>
<evidence type="ECO:0000313" key="3">
    <source>
        <dbReference type="EMBL" id="EEH60870.1"/>
    </source>
</evidence>
<dbReference type="RefSeq" id="XP_003055618.1">
    <property type="nucleotide sequence ID" value="XM_003055572.1"/>
</dbReference>
<gene>
    <name evidence="3" type="ORF">MICPUCDRAFT_50460</name>
</gene>
<feature type="compositionally biased region" description="Pro residues" evidence="2">
    <location>
        <begin position="476"/>
        <end position="486"/>
    </location>
</feature>